<accession>A0A4R0JF18</accession>
<proteinExistence type="predicted"/>
<dbReference type="OrthoDB" id="3871708at2"/>
<protein>
    <submittedName>
        <fullName evidence="2">Uncharacterized protein</fullName>
    </submittedName>
</protein>
<keyword evidence="3" id="KW-1185">Reference proteome</keyword>
<dbReference type="Gene3D" id="2.60.20.10">
    <property type="entry name" value="Crystallins"/>
    <property type="match status" value="1"/>
</dbReference>
<gene>
    <name evidence="2" type="ORF">E0H50_01595</name>
</gene>
<feature type="chain" id="PRO_5039209775" evidence="1">
    <location>
        <begin position="26"/>
        <end position="206"/>
    </location>
</feature>
<reference evidence="2 3" key="1">
    <citation type="submission" date="2019-02" db="EMBL/GenBank/DDBJ databases">
        <title>Kribbella capetownensis sp. nov. and Kribbella speibonae sp. nov., isolated from soil.</title>
        <authorList>
            <person name="Curtis S.M."/>
            <person name="Norton I."/>
            <person name="Everest G.J."/>
            <person name="Meyers P.R."/>
        </authorList>
    </citation>
    <scope>NUCLEOTIDE SEQUENCE [LARGE SCALE GENOMIC DNA]</scope>
    <source>
        <strain evidence="2 3">DSM 27082</strain>
    </source>
</reference>
<name>A0A4R0JF18_9ACTN</name>
<organism evidence="2 3">
    <name type="scientific">Kribbella sindirgiensis</name>
    <dbReference type="NCBI Taxonomy" id="1124744"/>
    <lineage>
        <taxon>Bacteria</taxon>
        <taxon>Bacillati</taxon>
        <taxon>Actinomycetota</taxon>
        <taxon>Actinomycetes</taxon>
        <taxon>Propionibacteriales</taxon>
        <taxon>Kribbellaceae</taxon>
        <taxon>Kribbella</taxon>
    </lineage>
</organism>
<dbReference type="Proteomes" id="UP000292695">
    <property type="component" value="Unassembled WGS sequence"/>
</dbReference>
<dbReference type="AlphaFoldDB" id="A0A4R0JF18"/>
<sequence>MSKSRLMRRKLAVVAAIGVVLAGSAAPVSASAIADGPTGPLAGEMRRLLKLQPGGVQVSDNALVWEATGTVVVWPSPGERVAPKGLGSNVRRDAARRMGVEPLTENSIQDVYGCPSGITVKDYYCFYTDINFGGRRLQFTGATGSGYASSWGFDNQTSSWVNTDSDVTIHAYDATTGTGWLWDEPENARVSYVGDTKNDRMSWWTT</sequence>
<dbReference type="RefSeq" id="WP_131283961.1">
    <property type="nucleotide sequence ID" value="NZ_SJKA01000001.1"/>
</dbReference>
<evidence type="ECO:0000256" key="1">
    <source>
        <dbReference type="SAM" id="SignalP"/>
    </source>
</evidence>
<dbReference type="EMBL" id="SJKA01000001">
    <property type="protein sequence ID" value="TCC43206.1"/>
    <property type="molecule type" value="Genomic_DNA"/>
</dbReference>
<feature type="signal peptide" evidence="1">
    <location>
        <begin position="1"/>
        <end position="25"/>
    </location>
</feature>
<dbReference type="Pfam" id="PF03995">
    <property type="entry name" value="Inhibitor_I36"/>
    <property type="match status" value="1"/>
</dbReference>
<evidence type="ECO:0000313" key="2">
    <source>
        <dbReference type="EMBL" id="TCC43206.1"/>
    </source>
</evidence>
<keyword evidence="1" id="KW-0732">Signal</keyword>
<evidence type="ECO:0000313" key="3">
    <source>
        <dbReference type="Proteomes" id="UP000292695"/>
    </source>
</evidence>
<comment type="caution">
    <text evidence="2">The sequence shown here is derived from an EMBL/GenBank/DDBJ whole genome shotgun (WGS) entry which is preliminary data.</text>
</comment>